<dbReference type="InterPro" id="IPR027268">
    <property type="entry name" value="Peptidase_M4/M1_CTD_sf"/>
</dbReference>
<protein>
    <recommendedName>
        <fullName evidence="20">Aminopeptidase</fullName>
        <ecNumber evidence="20">3.4.11.-</ecNumber>
    </recommendedName>
</protein>
<keyword evidence="16" id="KW-0449">Lipoprotein</keyword>
<keyword evidence="15" id="KW-0325">Glycoprotein</keyword>
<dbReference type="EC" id="3.4.11.-" evidence="20"/>
<proteinExistence type="inferred from homology"/>
<evidence type="ECO:0000256" key="16">
    <source>
        <dbReference type="ARBA" id="ARBA00023288"/>
    </source>
</evidence>
<keyword evidence="20" id="KW-0812">Transmembrane</keyword>
<comment type="caution">
    <text evidence="25">The sequence shown here is derived from an EMBL/GenBank/DDBJ whole genome shotgun (WGS) entry which is preliminary data.</text>
</comment>
<feature type="binding site" evidence="18">
    <location>
        <position position="350"/>
    </location>
    <ligand>
        <name>Zn(2+)</name>
        <dbReference type="ChEBI" id="CHEBI:29105"/>
        <note>catalytic</note>
    </ligand>
</feature>
<dbReference type="FunFam" id="2.60.40.1910:FF:000008">
    <property type="entry name" value="Aminopeptidase"/>
    <property type="match status" value="1"/>
</dbReference>
<dbReference type="InterPro" id="IPR024571">
    <property type="entry name" value="ERAP1-like_C_dom"/>
</dbReference>
<evidence type="ECO:0000256" key="12">
    <source>
        <dbReference type="ARBA" id="ARBA00023049"/>
    </source>
</evidence>
<evidence type="ECO:0000256" key="9">
    <source>
        <dbReference type="ARBA" id="ARBA00022729"/>
    </source>
</evidence>
<dbReference type="GO" id="GO:0005886">
    <property type="term" value="C:plasma membrane"/>
    <property type="evidence" value="ECO:0007669"/>
    <property type="project" value="UniProtKB-SubCell"/>
</dbReference>
<dbReference type="Gene3D" id="1.10.390.10">
    <property type="entry name" value="Neutral Protease Domain 2"/>
    <property type="match status" value="1"/>
</dbReference>
<evidence type="ECO:0000256" key="17">
    <source>
        <dbReference type="PIRSR" id="PIRSR634016-1"/>
    </source>
</evidence>
<evidence type="ECO:0000256" key="21">
    <source>
        <dbReference type="SAM" id="SignalP"/>
    </source>
</evidence>
<evidence type="ECO:0000256" key="13">
    <source>
        <dbReference type="ARBA" id="ARBA00023136"/>
    </source>
</evidence>
<evidence type="ECO:0000313" key="25">
    <source>
        <dbReference type="EMBL" id="CAG5090271.1"/>
    </source>
</evidence>
<dbReference type="FunFam" id="1.25.50.20:FF:000001">
    <property type="entry name" value="Aminopeptidase"/>
    <property type="match status" value="1"/>
</dbReference>
<dbReference type="PANTHER" id="PTHR11533">
    <property type="entry name" value="PROTEASE M1 ZINC METALLOPROTEASE"/>
    <property type="match status" value="1"/>
</dbReference>
<dbReference type="SUPFAM" id="SSF55486">
    <property type="entry name" value="Metalloproteases ('zincins'), catalytic domain"/>
    <property type="match status" value="1"/>
</dbReference>
<evidence type="ECO:0000256" key="15">
    <source>
        <dbReference type="ARBA" id="ARBA00023180"/>
    </source>
</evidence>
<evidence type="ECO:0000259" key="22">
    <source>
        <dbReference type="Pfam" id="PF01433"/>
    </source>
</evidence>
<evidence type="ECO:0000313" key="26">
    <source>
        <dbReference type="Proteomes" id="UP000786811"/>
    </source>
</evidence>
<feature type="binding site" evidence="18">
    <location>
        <position position="373"/>
    </location>
    <ligand>
        <name>Zn(2+)</name>
        <dbReference type="ChEBI" id="CHEBI:29105"/>
        <note>catalytic</note>
    </ligand>
</feature>
<evidence type="ECO:0000256" key="10">
    <source>
        <dbReference type="ARBA" id="ARBA00022801"/>
    </source>
</evidence>
<feature type="chain" id="PRO_5035244864" description="Aminopeptidase" evidence="21">
    <location>
        <begin position="20"/>
        <end position="947"/>
    </location>
</feature>
<dbReference type="GO" id="GO:0042277">
    <property type="term" value="F:peptide binding"/>
    <property type="evidence" value="ECO:0007669"/>
    <property type="project" value="TreeGrafter"/>
</dbReference>
<organism evidence="25 26">
    <name type="scientific">Cotesia congregata</name>
    <name type="common">Parasitoid wasp</name>
    <name type="synonym">Apanteles congregatus</name>
    <dbReference type="NCBI Taxonomy" id="51543"/>
    <lineage>
        <taxon>Eukaryota</taxon>
        <taxon>Metazoa</taxon>
        <taxon>Ecdysozoa</taxon>
        <taxon>Arthropoda</taxon>
        <taxon>Hexapoda</taxon>
        <taxon>Insecta</taxon>
        <taxon>Pterygota</taxon>
        <taxon>Neoptera</taxon>
        <taxon>Endopterygota</taxon>
        <taxon>Hymenoptera</taxon>
        <taxon>Apocrita</taxon>
        <taxon>Ichneumonoidea</taxon>
        <taxon>Braconidae</taxon>
        <taxon>Microgastrinae</taxon>
        <taxon>Cotesia</taxon>
    </lineage>
</organism>
<dbReference type="GO" id="GO:0070006">
    <property type="term" value="F:metalloaminopeptidase activity"/>
    <property type="evidence" value="ECO:0007669"/>
    <property type="project" value="TreeGrafter"/>
</dbReference>
<dbReference type="GO" id="GO:0008270">
    <property type="term" value="F:zinc ion binding"/>
    <property type="evidence" value="ECO:0007669"/>
    <property type="project" value="UniProtKB-UniRule"/>
</dbReference>
<comment type="similarity">
    <text evidence="3 20">Belongs to the peptidase M1 family.</text>
</comment>
<dbReference type="InterPro" id="IPR014782">
    <property type="entry name" value="Peptidase_M1_dom"/>
</dbReference>
<accession>A0A8J2MKQ3</accession>
<dbReference type="FunFam" id="1.10.390.10:FF:000006">
    <property type="entry name" value="Puromycin-sensitive aminopeptidase"/>
    <property type="match status" value="1"/>
</dbReference>
<dbReference type="InterPro" id="IPR045357">
    <property type="entry name" value="Aminopeptidase_N-like_N"/>
</dbReference>
<evidence type="ECO:0000259" key="23">
    <source>
        <dbReference type="Pfam" id="PF11838"/>
    </source>
</evidence>
<dbReference type="EMBL" id="CAJNRD030001119">
    <property type="protein sequence ID" value="CAG5090271.1"/>
    <property type="molecule type" value="Genomic_DNA"/>
</dbReference>
<feature type="domain" description="Aminopeptidase N-like N-terminal" evidence="24">
    <location>
        <begin position="52"/>
        <end position="242"/>
    </location>
</feature>
<gene>
    <name evidence="25" type="ORF">HICCMSTLAB_LOCUS5565</name>
</gene>
<evidence type="ECO:0000256" key="7">
    <source>
        <dbReference type="ARBA" id="ARBA00022670"/>
    </source>
</evidence>
<feature type="domain" description="ERAP1-like C-terminal" evidence="23">
    <location>
        <begin position="580"/>
        <end position="883"/>
    </location>
</feature>
<evidence type="ECO:0000256" key="19">
    <source>
        <dbReference type="PIRSR" id="PIRSR634016-4"/>
    </source>
</evidence>
<name>A0A8J2MKQ3_COTCN</name>
<dbReference type="InterPro" id="IPR050344">
    <property type="entry name" value="Peptidase_M1_aminopeptidases"/>
</dbReference>
<feature type="active site" description="Proton acceptor" evidence="17">
    <location>
        <position position="351"/>
    </location>
</feature>
<dbReference type="PRINTS" id="PR00756">
    <property type="entry name" value="ALADIPTASE"/>
</dbReference>
<keyword evidence="5" id="KW-1003">Cell membrane</keyword>
<feature type="transmembrane region" description="Helical" evidence="20">
    <location>
        <begin position="927"/>
        <end position="946"/>
    </location>
</feature>
<evidence type="ECO:0000259" key="24">
    <source>
        <dbReference type="Pfam" id="PF17900"/>
    </source>
</evidence>
<evidence type="ECO:0000256" key="6">
    <source>
        <dbReference type="ARBA" id="ARBA00022622"/>
    </source>
</evidence>
<dbReference type="GO" id="GO:0098552">
    <property type="term" value="C:side of membrane"/>
    <property type="evidence" value="ECO:0007669"/>
    <property type="project" value="UniProtKB-KW"/>
</dbReference>
<evidence type="ECO:0000256" key="14">
    <source>
        <dbReference type="ARBA" id="ARBA00023157"/>
    </source>
</evidence>
<dbReference type="CDD" id="cd09601">
    <property type="entry name" value="M1_APN-Q_like"/>
    <property type="match status" value="1"/>
</dbReference>
<dbReference type="GO" id="GO:0016285">
    <property type="term" value="F:alanyl aminopeptidase activity"/>
    <property type="evidence" value="ECO:0007669"/>
    <property type="project" value="UniProtKB-EC"/>
</dbReference>
<feature type="binding site" evidence="18">
    <location>
        <position position="354"/>
    </location>
    <ligand>
        <name>Zn(2+)</name>
        <dbReference type="ChEBI" id="CHEBI:29105"/>
        <note>catalytic</note>
    </ligand>
</feature>
<dbReference type="Pfam" id="PF01433">
    <property type="entry name" value="Peptidase_M1"/>
    <property type="match status" value="1"/>
</dbReference>
<dbReference type="GO" id="GO:0005615">
    <property type="term" value="C:extracellular space"/>
    <property type="evidence" value="ECO:0007669"/>
    <property type="project" value="TreeGrafter"/>
</dbReference>
<dbReference type="InterPro" id="IPR042097">
    <property type="entry name" value="Aminopeptidase_N-like_N_sf"/>
</dbReference>
<keyword evidence="26" id="KW-1185">Reference proteome</keyword>
<evidence type="ECO:0000256" key="20">
    <source>
        <dbReference type="RuleBase" id="RU364040"/>
    </source>
</evidence>
<dbReference type="FunFam" id="2.60.40.1730:FF:000013">
    <property type="entry name" value="Aminopeptidase"/>
    <property type="match status" value="1"/>
</dbReference>
<keyword evidence="11 18" id="KW-0862">Zinc</keyword>
<feature type="site" description="Transition state stabilizer" evidence="19">
    <location>
        <position position="437"/>
    </location>
</feature>
<evidence type="ECO:0000256" key="11">
    <source>
        <dbReference type="ARBA" id="ARBA00022833"/>
    </source>
</evidence>
<reference evidence="25" key="1">
    <citation type="submission" date="2021-04" db="EMBL/GenBank/DDBJ databases">
        <authorList>
            <person name="Chebbi M.A.C M."/>
        </authorList>
    </citation>
    <scope>NUCLEOTIDE SEQUENCE</scope>
</reference>
<dbReference type="Gene3D" id="1.25.50.20">
    <property type="match status" value="1"/>
</dbReference>
<dbReference type="Pfam" id="PF11838">
    <property type="entry name" value="ERAP1_C"/>
    <property type="match status" value="1"/>
</dbReference>
<evidence type="ECO:0000256" key="3">
    <source>
        <dbReference type="ARBA" id="ARBA00010136"/>
    </source>
</evidence>
<keyword evidence="4 20" id="KW-0031">Aminopeptidase</keyword>
<keyword evidence="9 21" id="KW-0732">Signal</keyword>
<dbReference type="GO" id="GO:0043171">
    <property type="term" value="P:peptide catabolic process"/>
    <property type="evidence" value="ECO:0007669"/>
    <property type="project" value="TreeGrafter"/>
</dbReference>
<dbReference type="GO" id="GO:0006508">
    <property type="term" value="P:proteolysis"/>
    <property type="evidence" value="ECO:0007669"/>
    <property type="project" value="UniProtKB-KW"/>
</dbReference>
<dbReference type="SUPFAM" id="SSF63737">
    <property type="entry name" value="Leukotriene A4 hydrolase N-terminal domain"/>
    <property type="match status" value="1"/>
</dbReference>
<dbReference type="Gene3D" id="2.60.40.1910">
    <property type="match status" value="1"/>
</dbReference>
<dbReference type="InterPro" id="IPR001930">
    <property type="entry name" value="Peptidase_M1"/>
</dbReference>
<keyword evidence="10 20" id="KW-0378">Hydrolase</keyword>
<evidence type="ECO:0000256" key="18">
    <source>
        <dbReference type="PIRSR" id="PIRSR634016-3"/>
    </source>
</evidence>
<dbReference type="PANTHER" id="PTHR11533:SF290">
    <property type="entry name" value="AMINOPEPTIDASE"/>
    <property type="match status" value="1"/>
</dbReference>
<dbReference type="OrthoDB" id="510539at2759"/>
<dbReference type="AlphaFoldDB" id="A0A8J2MKQ3"/>
<sequence>MSLTQITLFAVFYISATQAIPPFSDGPNFYDAPEVLREDSKEDYRLPGDVEPSNYVIELTLKYLDGKDFAFTGTSTIDIEVTTETKTIVLHAQNLTIDSASITLSSVTSPSVTIPYDSNSIDHVTNFLKITFKQIIVKGNYTLKLSYTGFINDQLRGFYQGHYTDDFGVTRWIASTHFEPVGARLAFPCWDEPAMKANFTISITHHMDFTALSNTQFKSIEMKSNNLVKTTFETTPKMSTYLVAYAVVDFDHMGNENDKSFRIWARKNAIKHGKYAADIGLKALKALEAYTKINYQSHGFTKMDSIALPQSATGAMKNWGLVTYRETGLLFDEEKSSLYDKEAIAKIIAHEFTHQWFSNLVSPKWWQYVWLNEGFASYLQYVITAEVETKWRLMERFVVENLQNSAFIADSFNTSHEMDVAVSSPKEISSIFDSITYSKAASVIRMISYVMGEDKFKIALQSYLLKYKNTVATSKELFAELVTQVNASINPSFEGALLNWATTPGYPVVNIVRDYKNKKANVTQSRFLHGQNKTSSLKYWIPLNFATQEQPDFDNIASTIIWFDPKNEFVTVAAPAENQWLICNKQQFGYYRVNYDEQNWKLITQFLTNNHTAINLLNRAQLIDDVFNLARLNYTKYKIAFNLIGYLKKEADFVPWSSAWNGISYLNRLLANTKVSNDFRDYITSLTGKSIESIKFEESDKDEHITKLHRMKLIDNTCSMSLKSCIDYATKKFNLWLSDSMSNPLSRDLKKIIICNGVRNADNATWNKLLSKYNENQDDDDILAGLGCTSNKDLLNSYLRMAINDSYLGGNRDKIFKAVYEGSDLGVDVSLDFLNSNIHYLLLSNIISAENVKTYISDIGSRVTNKNQIAKIENVKTHDTSVQTGVIDDGLKKAQANVEWLNSRFEEINEFFKKPVTPSPTNQPGSGTTFTVSLILLSFSFAFIYLN</sequence>
<evidence type="ECO:0000256" key="8">
    <source>
        <dbReference type="ARBA" id="ARBA00022723"/>
    </source>
</evidence>
<feature type="domain" description="Peptidase M1 membrane alanine aminopeptidase" evidence="22">
    <location>
        <begin position="275"/>
        <end position="490"/>
    </location>
</feature>
<keyword evidence="12 20" id="KW-0482">Metalloprotease</keyword>
<feature type="signal peptide" evidence="21">
    <location>
        <begin position="1"/>
        <end position="19"/>
    </location>
</feature>
<keyword evidence="20" id="KW-1133">Transmembrane helix</keyword>
<dbReference type="Proteomes" id="UP000786811">
    <property type="component" value="Unassembled WGS sequence"/>
</dbReference>
<dbReference type="Gene3D" id="2.60.40.1730">
    <property type="entry name" value="tricorn interacting facor f3 domain"/>
    <property type="match status" value="1"/>
</dbReference>
<evidence type="ECO:0000256" key="4">
    <source>
        <dbReference type="ARBA" id="ARBA00022438"/>
    </source>
</evidence>
<dbReference type="Pfam" id="PF17900">
    <property type="entry name" value="Peptidase_M1_N"/>
    <property type="match status" value="1"/>
</dbReference>
<comment type="cofactor">
    <cofactor evidence="18 20">
        <name>Zn(2+)</name>
        <dbReference type="ChEBI" id="CHEBI:29105"/>
    </cofactor>
    <text evidence="18 20">Binds 1 zinc ion per subunit.</text>
</comment>
<keyword evidence="6" id="KW-0336">GPI-anchor</keyword>
<evidence type="ECO:0000256" key="2">
    <source>
        <dbReference type="ARBA" id="ARBA00004609"/>
    </source>
</evidence>
<dbReference type="GO" id="GO:0005737">
    <property type="term" value="C:cytoplasm"/>
    <property type="evidence" value="ECO:0007669"/>
    <property type="project" value="TreeGrafter"/>
</dbReference>
<keyword evidence="14" id="KW-1015">Disulfide bond</keyword>
<keyword evidence="7 20" id="KW-0645">Protease</keyword>
<evidence type="ECO:0000256" key="5">
    <source>
        <dbReference type="ARBA" id="ARBA00022475"/>
    </source>
</evidence>
<comment type="catalytic activity">
    <reaction evidence="1">
        <text>Release of an N-terminal amino acid, Xaa-|-Yaa- from a peptide, amide or arylamide. Xaa is preferably Ala, but may be most amino acids including Pro (slow action). When a terminal hydrophobic residue is followed by a prolyl residue, the two may be released as an intact Xaa-Pro dipeptide.</text>
        <dbReference type="EC" id="3.4.11.2"/>
    </reaction>
</comment>
<comment type="subcellular location">
    <subcellularLocation>
        <location evidence="2">Cell membrane</location>
        <topology evidence="2">Lipid-anchor</topology>
        <topology evidence="2">GPI-anchor</topology>
    </subcellularLocation>
</comment>
<dbReference type="InterPro" id="IPR034016">
    <property type="entry name" value="M1_APN-typ"/>
</dbReference>
<keyword evidence="8 18" id="KW-0479">Metal-binding</keyword>
<evidence type="ECO:0000256" key="1">
    <source>
        <dbReference type="ARBA" id="ARBA00000098"/>
    </source>
</evidence>
<keyword evidence="13 20" id="KW-0472">Membrane</keyword>